<feature type="transmembrane region" description="Helical" evidence="7">
    <location>
        <begin position="150"/>
        <end position="172"/>
    </location>
</feature>
<proteinExistence type="inferred from homology"/>
<reference evidence="9 10" key="1">
    <citation type="submission" date="2016-10" db="EMBL/GenBank/DDBJ databases">
        <authorList>
            <person name="de Groot N.N."/>
        </authorList>
    </citation>
    <scope>NUCLEOTIDE SEQUENCE [LARGE SCALE GENOMIC DNA]</scope>
    <source>
        <strain evidence="9 10">DSM 3217</strain>
    </source>
</reference>
<comment type="subcellular location">
    <subcellularLocation>
        <location evidence="1 7">Cell membrane</location>
        <topology evidence="1 7">Multi-pass membrane protein</topology>
    </subcellularLocation>
</comment>
<feature type="transmembrane region" description="Helical" evidence="7">
    <location>
        <begin position="97"/>
        <end position="117"/>
    </location>
</feature>
<dbReference type="CDD" id="cd06261">
    <property type="entry name" value="TM_PBP2"/>
    <property type="match status" value="1"/>
</dbReference>
<dbReference type="InterPro" id="IPR035906">
    <property type="entry name" value="MetI-like_sf"/>
</dbReference>
<accession>A0A1G6C4A2</accession>
<dbReference type="InterPro" id="IPR000515">
    <property type="entry name" value="MetI-like"/>
</dbReference>
<name>A0A1G6C4A2_EUBOX</name>
<feature type="transmembrane region" description="Helical" evidence="7">
    <location>
        <begin position="193"/>
        <end position="211"/>
    </location>
</feature>
<evidence type="ECO:0000313" key="9">
    <source>
        <dbReference type="EMBL" id="SDB27702.1"/>
    </source>
</evidence>
<dbReference type="Gene3D" id="1.10.3720.10">
    <property type="entry name" value="MetI-like"/>
    <property type="match status" value="1"/>
</dbReference>
<evidence type="ECO:0000313" key="10">
    <source>
        <dbReference type="Proteomes" id="UP000199228"/>
    </source>
</evidence>
<evidence type="ECO:0000256" key="6">
    <source>
        <dbReference type="ARBA" id="ARBA00023136"/>
    </source>
</evidence>
<dbReference type="PANTHER" id="PTHR30151">
    <property type="entry name" value="ALKANE SULFONATE ABC TRANSPORTER-RELATED, MEMBRANE SUBUNIT"/>
    <property type="match status" value="1"/>
</dbReference>
<protein>
    <submittedName>
        <fullName evidence="9">ABC-type nitrate/sulfonate/bicarbonate transport system, permease component</fullName>
    </submittedName>
</protein>
<dbReference type="STRING" id="1732.SAMN02910417_02068"/>
<keyword evidence="10" id="KW-1185">Reference proteome</keyword>
<dbReference type="PROSITE" id="PS50928">
    <property type="entry name" value="ABC_TM1"/>
    <property type="match status" value="1"/>
</dbReference>
<dbReference type="SUPFAM" id="SSF161098">
    <property type="entry name" value="MetI-like"/>
    <property type="match status" value="1"/>
</dbReference>
<gene>
    <name evidence="9" type="ORF">SAMN02910417_02068</name>
</gene>
<keyword evidence="5 7" id="KW-1133">Transmembrane helix</keyword>
<feature type="transmembrane region" description="Helical" evidence="7">
    <location>
        <begin position="38"/>
        <end position="59"/>
    </location>
</feature>
<feature type="domain" description="ABC transmembrane type-1" evidence="8">
    <location>
        <begin position="31"/>
        <end position="211"/>
    </location>
</feature>
<dbReference type="PANTHER" id="PTHR30151:SF20">
    <property type="entry name" value="ABC TRANSPORTER PERMEASE PROTEIN HI_0355-RELATED"/>
    <property type="match status" value="1"/>
</dbReference>
<evidence type="ECO:0000256" key="2">
    <source>
        <dbReference type="ARBA" id="ARBA00022448"/>
    </source>
</evidence>
<organism evidence="9 10">
    <name type="scientific">Eubacterium oxidoreducens</name>
    <dbReference type="NCBI Taxonomy" id="1732"/>
    <lineage>
        <taxon>Bacteria</taxon>
        <taxon>Bacillati</taxon>
        <taxon>Bacillota</taxon>
        <taxon>Clostridia</taxon>
        <taxon>Eubacteriales</taxon>
        <taxon>Eubacteriaceae</taxon>
        <taxon>Eubacterium</taxon>
    </lineage>
</organism>
<evidence type="ECO:0000259" key="8">
    <source>
        <dbReference type="PROSITE" id="PS50928"/>
    </source>
</evidence>
<dbReference type="GO" id="GO:0055085">
    <property type="term" value="P:transmembrane transport"/>
    <property type="evidence" value="ECO:0007669"/>
    <property type="project" value="InterPro"/>
</dbReference>
<dbReference type="GO" id="GO:0005886">
    <property type="term" value="C:plasma membrane"/>
    <property type="evidence" value="ECO:0007669"/>
    <property type="project" value="UniProtKB-SubCell"/>
</dbReference>
<comment type="similarity">
    <text evidence="7">Belongs to the binding-protein-dependent transport system permease family.</text>
</comment>
<keyword evidence="3" id="KW-1003">Cell membrane</keyword>
<evidence type="ECO:0000256" key="1">
    <source>
        <dbReference type="ARBA" id="ARBA00004651"/>
    </source>
</evidence>
<evidence type="ECO:0000256" key="7">
    <source>
        <dbReference type="RuleBase" id="RU363032"/>
    </source>
</evidence>
<dbReference type="EMBL" id="FMXR01000015">
    <property type="protein sequence ID" value="SDB27702.1"/>
    <property type="molecule type" value="Genomic_DNA"/>
</dbReference>
<feature type="transmembrane region" description="Helical" evidence="7">
    <location>
        <begin position="65"/>
        <end position="90"/>
    </location>
</feature>
<keyword evidence="2 7" id="KW-0813">Transport</keyword>
<dbReference type="Proteomes" id="UP000199228">
    <property type="component" value="Unassembled WGS sequence"/>
</dbReference>
<evidence type="ECO:0000256" key="3">
    <source>
        <dbReference type="ARBA" id="ARBA00022475"/>
    </source>
</evidence>
<sequence length="229" mass="25319">MLEIVPHYMLPSPVSVVQAFIEDFPLLMGHAKTTVVEALIGLAIGTALGFLCAVLMNHFKGFYKAFYPIVVITQTIPTVAIAPLLILWLGYAMAPKIVLVIITAFFPITIGLLEGFASVDREAVSLFRAMGAKPMQIFRYMKMPATLGEFFSGLRISAAYSIVGAVVAEWLGGYNGLGVYMMRVKKSYSYDKMFAVIVLISAISLLLMWGLGRVQKVLMPWEKTKKHEE</sequence>
<keyword evidence="4 7" id="KW-0812">Transmembrane</keyword>
<dbReference type="AlphaFoldDB" id="A0A1G6C4A2"/>
<keyword evidence="6 7" id="KW-0472">Membrane</keyword>
<dbReference type="Pfam" id="PF00528">
    <property type="entry name" value="BPD_transp_1"/>
    <property type="match status" value="1"/>
</dbReference>
<evidence type="ECO:0000256" key="4">
    <source>
        <dbReference type="ARBA" id="ARBA00022692"/>
    </source>
</evidence>
<evidence type="ECO:0000256" key="5">
    <source>
        <dbReference type="ARBA" id="ARBA00022989"/>
    </source>
</evidence>